<dbReference type="Gene3D" id="3.40.50.980">
    <property type="match status" value="1"/>
</dbReference>
<reference evidence="4 5" key="1">
    <citation type="submission" date="2017-06" db="EMBL/GenBank/DDBJ databases">
        <title>Ant-infecting Ophiocordyceps genomes reveal a high diversity of potential behavioral manipulation genes and a possible major role for enterotoxins.</title>
        <authorList>
            <person name="De Bekker C."/>
            <person name="Evans H.C."/>
            <person name="Brachmann A."/>
            <person name="Hughes D.P."/>
        </authorList>
    </citation>
    <scope>NUCLEOTIDE SEQUENCE [LARGE SCALE GENOMIC DNA]</scope>
    <source>
        <strain evidence="4 5">Map64</strain>
    </source>
</reference>
<evidence type="ECO:0000256" key="2">
    <source>
        <dbReference type="ARBA" id="ARBA00022598"/>
    </source>
</evidence>
<sequence length="197" mass="22119">MPLKSCWANVPIPKTDVWTFCMESPRDFPDEHRLLIDGEKPENGYNSAELRQLSSSLGRGLLHRFSWTKGDRLALYTPNSIDIPVVILAGLWAGIVIAPVSPDYKVDELAQQLRDSQAKGLVTQPSHLNLACEAARKAGLKREDVFLLGYDREDGFHHWRDLMMDGDDARPRIDPAEDVALLMYSSVSKMSLPMSII</sequence>
<dbReference type="Proteomes" id="UP000226192">
    <property type="component" value="Unassembled WGS sequence"/>
</dbReference>
<name>A0A2C5Y3X0_9HYPO</name>
<organism evidence="4 5">
    <name type="scientific">Ophiocordyceps australis</name>
    <dbReference type="NCBI Taxonomy" id="1399860"/>
    <lineage>
        <taxon>Eukaryota</taxon>
        <taxon>Fungi</taxon>
        <taxon>Dikarya</taxon>
        <taxon>Ascomycota</taxon>
        <taxon>Pezizomycotina</taxon>
        <taxon>Sordariomycetes</taxon>
        <taxon>Hypocreomycetidae</taxon>
        <taxon>Hypocreales</taxon>
        <taxon>Ophiocordycipitaceae</taxon>
        <taxon>Ophiocordyceps</taxon>
    </lineage>
</organism>
<comment type="caution">
    <text evidence="4">The sequence shown here is derived from an EMBL/GenBank/DDBJ whole genome shotgun (WGS) entry which is preliminary data.</text>
</comment>
<keyword evidence="5" id="KW-1185">Reference proteome</keyword>
<dbReference type="PANTHER" id="PTHR24096:SF149">
    <property type="entry name" value="AMP-BINDING DOMAIN-CONTAINING PROTEIN-RELATED"/>
    <property type="match status" value="1"/>
</dbReference>
<dbReference type="GO" id="GO:0016405">
    <property type="term" value="F:CoA-ligase activity"/>
    <property type="evidence" value="ECO:0007669"/>
    <property type="project" value="TreeGrafter"/>
</dbReference>
<accession>A0A2C5Y3X0</accession>
<evidence type="ECO:0000259" key="3">
    <source>
        <dbReference type="Pfam" id="PF00501"/>
    </source>
</evidence>
<protein>
    <recommendedName>
        <fullName evidence="3">AMP-dependent synthetase/ligase domain-containing protein</fullName>
    </recommendedName>
</protein>
<evidence type="ECO:0000313" key="5">
    <source>
        <dbReference type="Proteomes" id="UP000226192"/>
    </source>
</evidence>
<dbReference type="OrthoDB" id="6509636at2759"/>
<gene>
    <name evidence="4" type="ORF">CDD81_7172</name>
</gene>
<evidence type="ECO:0000256" key="1">
    <source>
        <dbReference type="ARBA" id="ARBA00006432"/>
    </source>
</evidence>
<dbReference type="SUPFAM" id="SSF56801">
    <property type="entry name" value="Acetyl-CoA synthetase-like"/>
    <property type="match status" value="1"/>
</dbReference>
<proteinExistence type="inferred from homology"/>
<keyword evidence="2" id="KW-0436">Ligase</keyword>
<dbReference type="STRING" id="1399860.A0A2C5Y3X0"/>
<evidence type="ECO:0000313" key="4">
    <source>
        <dbReference type="EMBL" id="PHH62376.1"/>
    </source>
</evidence>
<comment type="similarity">
    <text evidence="1">Belongs to the ATP-dependent AMP-binding enzyme family.</text>
</comment>
<dbReference type="AlphaFoldDB" id="A0A2C5Y3X0"/>
<dbReference type="Pfam" id="PF00501">
    <property type="entry name" value="AMP-binding"/>
    <property type="match status" value="1"/>
</dbReference>
<feature type="domain" description="AMP-dependent synthetase/ligase" evidence="3">
    <location>
        <begin position="28"/>
        <end position="186"/>
    </location>
</feature>
<dbReference type="InterPro" id="IPR000873">
    <property type="entry name" value="AMP-dep_synth/lig_dom"/>
</dbReference>
<dbReference type="PANTHER" id="PTHR24096">
    <property type="entry name" value="LONG-CHAIN-FATTY-ACID--COA LIGASE"/>
    <property type="match status" value="1"/>
</dbReference>
<dbReference type="EMBL" id="NJET01000073">
    <property type="protein sequence ID" value="PHH62376.1"/>
    <property type="molecule type" value="Genomic_DNA"/>
</dbReference>